<dbReference type="GO" id="GO:1990380">
    <property type="term" value="F:K48-linked deubiquitinase activity"/>
    <property type="evidence" value="ECO:0007669"/>
    <property type="project" value="InterPro"/>
</dbReference>
<dbReference type="Pfam" id="PF04424">
    <property type="entry name" value="MINDY_DUB"/>
    <property type="match status" value="1"/>
</dbReference>
<sequence length="420" mass="46029">MSERVEASSLRSSRADVWDLKEIAFGTRERRRKVKIITQNFNGPCSFIAICNILVLRGDIQIQPYERTSVSYEFLSQLVGEFLLLSCADPGIDISAALSVMPTTTKGLDLNPQFTAVDSFRPGEGGGELQLFSKAGIRLLHGWVVDPESPAASVLSRVSDYDSAVTLIADADHITKGKLLLSDAFDDPNVPGPSHSDTQRSAAESGSVVAGPSSQSNAEPSNYSHLEPRSTSETYSEQDRQKIESALVAQGFLNSTQSQLTYYGLFQLVAAVEPGSLVALFRNSHLSVLHKPEGEDSTLYTLVTDHVFLHEPSVVWERLEDIDGGWSTFVDCDFVKSSPVGGDFAGQTAEAAVRAHEVAAGVGDPTDHELARRLQAEEDARARQLYLQRERQRAERQRNQAISDGESRKTRKAKDKCIIM</sequence>
<feature type="domain" description="MINDY deubiquitinase" evidence="2">
    <location>
        <begin position="17"/>
        <end position="334"/>
    </location>
</feature>
<dbReference type="EMBL" id="KN833711">
    <property type="protein sequence ID" value="KIK25043.1"/>
    <property type="molecule type" value="Genomic_DNA"/>
</dbReference>
<dbReference type="GO" id="GO:0004843">
    <property type="term" value="F:cysteine-type deubiquitinase activity"/>
    <property type="evidence" value="ECO:0007669"/>
    <property type="project" value="InterPro"/>
</dbReference>
<protein>
    <recommendedName>
        <fullName evidence="2">MINDY deubiquitinase domain-containing protein</fullName>
    </recommendedName>
</protein>
<feature type="compositionally biased region" description="Polar residues" evidence="1">
    <location>
        <begin position="195"/>
        <end position="204"/>
    </location>
</feature>
<evidence type="ECO:0000313" key="4">
    <source>
        <dbReference type="Proteomes" id="UP000054018"/>
    </source>
</evidence>
<feature type="region of interest" description="Disordered" evidence="1">
    <location>
        <begin position="390"/>
        <end position="420"/>
    </location>
</feature>
<dbReference type="PANTHER" id="PTHR18063:SF6">
    <property type="entry name" value="UBIQUITIN CARBOXYL-TERMINAL HYDROLASE"/>
    <property type="match status" value="1"/>
</dbReference>
<dbReference type="STRING" id="765257.A0A0C9ZZ74"/>
<dbReference type="GO" id="GO:0016807">
    <property type="term" value="F:cysteine-type carboxypeptidase activity"/>
    <property type="evidence" value="ECO:0007669"/>
    <property type="project" value="TreeGrafter"/>
</dbReference>
<organism evidence="3 4">
    <name type="scientific">Pisolithus microcarpus 441</name>
    <dbReference type="NCBI Taxonomy" id="765257"/>
    <lineage>
        <taxon>Eukaryota</taxon>
        <taxon>Fungi</taxon>
        <taxon>Dikarya</taxon>
        <taxon>Basidiomycota</taxon>
        <taxon>Agaricomycotina</taxon>
        <taxon>Agaricomycetes</taxon>
        <taxon>Agaricomycetidae</taxon>
        <taxon>Boletales</taxon>
        <taxon>Sclerodermatineae</taxon>
        <taxon>Pisolithaceae</taxon>
        <taxon>Pisolithus</taxon>
    </lineage>
</organism>
<evidence type="ECO:0000313" key="3">
    <source>
        <dbReference type="EMBL" id="KIK25043.1"/>
    </source>
</evidence>
<accession>A0A0C9ZZ74</accession>
<feature type="region of interest" description="Disordered" evidence="1">
    <location>
        <begin position="185"/>
        <end position="238"/>
    </location>
</feature>
<reference evidence="4" key="2">
    <citation type="submission" date="2015-01" db="EMBL/GenBank/DDBJ databases">
        <title>Evolutionary Origins and Diversification of the Mycorrhizal Mutualists.</title>
        <authorList>
            <consortium name="DOE Joint Genome Institute"/>
            <consortium name="Mycorrhizal Genomics Consortium"/>
            <person name="Kohler A."/>
            <person name="Kuo A."/>
            <person name="Nagy L.G."/>
            <person name="Floudas D."/>
            <person name="Copeland A."/>
            <person name="Barry K.W."/>
            <person name="Cichocki N."/>
            <person name="Veneault-Fourrey C."/>
            <person name="LaButti K."/>
            <person name="Lindquist E.A."/>
            <person name="Lipzen A."/>
            <person name="Lundell T."/>
            <person name="Morin E."/>
            <person name="Murat C."/>
            <person name="Riley R."/>
            <person name="Ohm R."/>
            <person name="Sun H."/>
            <person name="Tunlid A."/>
            <person name="Henrissat B."/>
            <person name="Grigoriev I.V."/>
            <person name="Hibbett D.S."/>
            <person name="Martin F."/>
        </authorList>
    </citation>
    <scope>NUCLEOTIDE SEQUENCE [LARGE SCALE GENOMIC DNA]</scope>
    <source>
        <strain evidence="4">441</strain>
    </source>
</reference>
<dbReference type="GO" id="GO:0005829">
    <property type="term" value="C:cytosol"/>
    <property type="evidence" value="ECO:0007669"/>
    <property type="project" value="TreeGrafter"/>
</dbReference>
<dbReference type="GO" id="GO:0071108">
    <property type="term" value="P:protein K48-linked deubiquitination"/>
    <property type="evidence" value="ECO:0007669"/>
    <property type="project" value="TreeGrafter"/>
</dbReference>
<keyword evidence="4" id="KW-1185">Reference proteome</keyword>
<evidence type="ECO:0000256" key="1">
    <source>
        <dbReference type="SAM" id="MobiDB-lite"/>
    </source>
</evidence>
<gene>
    <name evidence="3" type="ORF">PISMIDRAFT_643165</name>
</gene>
<dbReference type="InterPro" id="IPR033979">
    <property type="entry name" value="MINDY_domain"/>
</dbReference>
<dbReference type="GO" id="GO:0071944">
    <property type="term" value="C:cell periphery"/>
    <property type="evidence" value="ECO:0007669"/>
    <property type="project" value="TreeGrafter"/>
</dbReference>
<reference evidence="3 4" key="1">
    <citation type="submission" date="2014-04" db="EMBL/GenBank/DDBJ databases">
        <authorList>
            <consortium name="DOE Joint Genome Institute"/>
            <person name="Kuo A."/>
            <person name="Kohler A."/>
            <person name="Costa M.D."/>
            <person name="Nagy L.G."/>
            <person name="Floudas D."/>
            <person name="Copeland A."/>
            <person name="Barry K.W."/>
            <person name="Cichocki N."/>
            <person name="Veneault-Fourrey C."/>
            <person name="LaButti K."/>
            <person name="Lindquist E.A."/>
            <person name="Lipzen A."/>
            <person name="Lundell T."/>
            <person name="Morin E."/>
            <person name="Murat C."/>
            <person name="Sun H."/>
            <person name="Tunlid A."/>
            <person name="Henrissat B."/>
            <person name="Grigoriev I.V."/>
            <person name="Hibbett D.S."/>
            <person name="Martin F."/>
            <person name="Nordberg H.P."/>
            <person name="Cantor M.N."/>
            <person name="Hua S.X."/>
        </authorList>
    </citation>
    <scope>NUCLEOTIDE SEQUENCE [LARGE SCALE GENOMIC DNA]</scope>
    <source>
        <strain evidence="3 4">441</strain>
    </source>
</reference>
<name>A0A0C9ZZ74_9AGAM</name>
<evidence type="ECO:0000259" key="2">
    <source>
        <dbReference type="Pfam" id="PF04424"/>
    </source>
</evidence>
<feature type="compositionally biased region" description="Polar residues" evidence="1">
    <location>
        <begin position="212"/>
        <end position="235"/>
    </location>
</feature>
<proteinExistence type="predicted"/>
<dbReference type="OrthoDB" id="10261212at2759"/>
<dbReference type="AlphaFoldDB" id="A0A0C9ZZ74"/>
<dbReference type="HOGENOM" id="CLU_022566_1_1_1"/>
<dbReference type="Proteomes" id="UP000054018">
    <property type="component" value="Unassembled WGS sequence"/>
</dbReference>
<dbReference type="InterPro" id="IPR007518">
    <property type="entry name" value="MINDY"/>
</dbReference>
<dbReference type="PANTHER" id="PTHR18063">
    <property type="entry name" value="NF-E2 INDUCIBLE PROTEIN"/>
    <property type="match status" value="1"/>
</dbReference>